<dbReference type="EMBL" id="KE361651">
    <property type="protein sequence ID" value="EPQ25706.1"/>
    <property type="molecule type" value="Genomic_DNA"/>
</dbReference>
<dbReference type="RefSeq" id="XP_007882437.1">
    <property type="nucleotide sequence ID" value="XM_007884246.1"/>
</dbReference>
<accession>A0A061H4Y4</accession>
<keyword evidence="2 5" id="KW-0647">Proteasome</keyword>
<dbReference type="InterPro" id="IPR035206">
    <property type="entry name" value="Proteasome_beta2"/>
</dbReference>
<dbReference type="FunFam" id="3.60.20.10:FF:000008">
    <property type="entry name" value="Proteasome subunit beta type-4"/>
    <property type="match status" value="1"/>
</dbReference>
<dbReference type="SUPFAM" id="SSF56235">
    <property type="entry name" value="N-terminal nucleophile aminohydrolases (Ntn hydrolases)"/>
    <property type="match status" value="1"/>
</dbReference>
<dbReference type="GO" id="GO:0005737">
    <property type="term" value="C:cytoplasm"/>
    <property type="evidence" value="ECO:0007669"/>
    <property type="project" value="UniProtKB-SubCell"/>
</dbReference>
<comment type="function">
    <text evidence="5">Component of the proteasome, a multicatalytic proteinase complex which is characterized by its ability to cleave peptides with Arg, Phe, Tyr, Leu, and Glu adjacent to the leaving group at neutral or slightly basic pH. The proteasome has an ATP-dependent proteolytic activity.</text>
</comment>
<dbReference type="PROSITE" id="PS00854">
    <property type="entry name" value="PROTEASOME_BETA_1"/>
    <property type="match status" value="1"/>
</dbReference>
<evidence type="ECO:0000313" key="6">
    <source>
        <dbReference type="EMBL" id="EPQ25706.1"/>
    </source>
</evidence>
<comment type="subcellular location">
    <subcellularLocation>
        <location evidence="5">Cytoplasm</location>
    </subcellularLocation>
    <subcellularLocation>
        <location evidence="5">Nucleus</location>
    </subcellularLocation>
</comment>
<comment type="similarity">
    <text evidence="5">Belongs to the peptidase T1B family.</text>
</comment>
<evidence type="ECO:0000256" key="4">
    <source>
        <dbReference type="ARBA" id="ARBA00026071"/>
    </source>
</evidence>
<protein>
    <recommendedName>
        <fullName evidence="5">Proteasome subunit beta</fullName>
    </recommendedName>
</protein>
<dbReference type="InterPro" id="IPR001353">
    <property type="entry name" value="Proteasome_sua/b"/>
</dbReference>
<dbReference type="CDD" id="cd03758">
    <property type="entry name" value="proteasome_beta_type_2"/>
    <property type="match status" value="1"/>
</dbReference>
<name>A0A061H4Y4_9BASI</name>
<evidence type="ECO:0000256" key="5">
    <source>
        <dbReference type="RuleBase" id="RU004203"/>
    </source>
</evidence>
<dbReference type="OrthoDB" id="268428at2759"/>
<dbReference type="AlphaFoldDB" id="A0A061H4Y4"/>
<dbReference type="InterPro" id="IPR029055">
    <property type="entry name" value="Ntn_hydrolases_N"/>
</dbReference>
<comment type="subunit">
    <text evidence="4">The 26S proteasome consists of a 20S proteasome core and two 19S regulatory subunits. The 20S proteasome core is composed of 28 subunits that are arranged in four stacked rings, resulting in a barrel-shaped structure. The two end rings are each formed by seven alpha subunits, and the two central rings are each formed by seven beta subunits. The catalytic chamber with the active sites is on the inside of the barrel.</text>
</comment>
<dbReference type="PROSITE" id="PS51476">
    <property type="entry name" value="PROTEASOME_BETA_2"/>
    <property type="match status" value="1"/>
</dbReference>
<dbReference type="GO" id="GO:0005634">
    <property type="term" value="C:nucleus"/>
    <property type="evidence" value="ECO:0007669"/>
    <property type="project" value="UniProtKB-SubCell"/>
</dbReference>
<dbReference type="GeneID" id="19320771"/>
<evidence type="ECO:0000256" key="1">
    <source>
        <dbReference type="ARBA" id="ARBA00022490"/>
    </source>
</evidence>
<dbReference type="Gene3D" id="3.60.20.10">
    <property type="entry name" value="Glutamine Phosphoribosylpyrophosphate, subunit 1, domain 1"/>
    <property type="match status" value="1"/>
</dbReference>
<dbReference type="HOGENOM" id="CLU_035750_12_1_1"/>
<keyword evidence="1 5" id="KW-0963">Cytoplasm</keyword>
<dbReference type="Proteomes" id="UP000053664">
    <property type="component" value="Unassembled WGS sequence"/>
</dbReference>
<comment type="subunit">
    <text evidence="5">Component of the proteasome complex.</text>
</comment>
<dbReference type="PANTHER" id="PTHR32194:SF2">
    <property type="entry name" value="PROTEASOME SUBUNIT BETA TYPE-1"/>
    <property type="match status" value="1"/>
</dbReference>
<dbReference type="GO" id="GO:0019774">
    <property type="term" value="C:proteasome core complex, beta-subunit complex"/>
    <property type="evidence" value="ECO:0007669"/>
    <property type="project" value="UniProtKB-ARBA"/>
</dbReference>
<organism evidence="6 7">
    <name type="scientific">Pseudozyma flocculosa PF-1</name>
    <dbReference type="NCBI Taxonomy" id="1277687"/>
    <lineage>
        <taxon>Eukaryota</taxon>
        <taxon>Fungi</taxon>
        <taxon>Dikarya</taxon>
        <taxon>Basidiomycota</taxon>
        <taxon>Ustilaginomycotina</taxon>
        <taxon>Ustilaginomycetes</taxon>
        <taxon>Ustilaginales</taxon>
        <taxon>Ustilaginaceae</taxon>
        <taxon>Pseudozyma</taxon>
    </lineage>
</organism>
<reference evidence="6 7" key="1">
    <citation type="journal article" date="2013" name="Plant Cell">
        <title>The transition from a phytopathogenic smut ancestor to an anamorphic biocontrol agent deciphered by comparative whole-genome analysis.</title>
        <authorList>
            <person name="Lefebvre F."/>
            <person name="Joly D.L."/>
            <person name="Labbe C."/>
            <person name="Teichmann B."/>
            <person name="Linning R."/>
            <person name="Belzile F."/>
            <person name="Bakkeren G."/>
            <person name="Belanger R.R."/>
        </authorList>
    </citation>
    <scope>NUCLEOTIDE SEQUENCE [LARGE SCALE GENOMIC DNA]</scope>
    <source>
        <strain evidence="6 7">PF-1</strain>
    </source>
</reference>
<gene>
    <name evidence="6" type="ORF">PFL1_06700</name>
</gene>
<proteinExistence type="inferred from homology"/>
<evidence type="ECO:0000256" key="2">
    <source>
        <dbReference type="ARBA" id="ARBA00022942"/>
    </source>
</evidence>
<evidence type="ECO:0000313" key="7">
    <source>
        <dbReference type="Proteomes" id="UP000053664"/>
    </source>
</evidence>
<dbReference type="GO" id="GO:0010498">
    <property type="term" value="P:proteasomal protein catabolic process"/>
    <property type="evidence" value="ECO:0007669"/>
    <property type="project" value="InterPro"/>
</dbReference>
<keyword evidence="3 5" id="KW-0539">Nucleus</keyword>
<dbReference type="InterPro" id="IPR016050">
    <property type="entry name" value="Proteasome_bsu_CS"/>
</dbReference>
<dbReference type="Pfam" id="PF00227">
    <property type="entry name" value="Proteasome"/>
    <property type="match status" value="1"/>
</dbReference>
<dbReference type="eggNOG" id="KOG0177">
    <property type="taxonomic scope" value="Eukaryota"/>
</dbReference>
<sequence length="194" mass="21973">MECSFGITGKGYTIIASDSNAARSIVKMKTNEDKQKVLSDHLVMTYSGESGDTLQFSEYIERNLRLYGIRNHVELRPRAAASYVRKELAESLRSRKPYQVNLMLGGFDLPTSEPALYWVDYLGTMATVPFAAHGYGAYFALSTLDRYHRPDMSLDEGLDLLRRCINELKTRFIVDLGTFTVRVVDREGARTVQL</sequence>
<dbReference type="KEGG" id="pfp:PFL1_06700"/>
<evidence type="ECO:0000256" key="3">
    <source>
        <dbReference type="ARBA" id="ARBA00023242"/>
    </source>
</evidence>
<dbReference type="PANTHER" id="PTHR32194">
    <property type="entry name" value="METALLOPROTEASE TLDD"/>
    <property type="match status" value="1"/>
</dbReference>
<dbReference type="InterPro" id="IPR023333">
    <property type="entry name" value="Proteasome_suB-type"/>
</dbReference>